<keyword evidence="1" id="KW-0479">Metal-binding</keyword>
<dbReference type="InterPro" id="IPR011330">
    <property type="entry name" value="Glyco_hydro/deAcase_b/a-brl"/>
</dbReference>
<evidence type="ECO:0000313" key="5">
    <source>
        <dbReference type="Proteomes" id="UP000247476"/>
    </source>
</evidence>
<dbReference type="InterPro" id="IPR050248">
    <property type="entry name" value="Polysacc_deacetylase_ArnD"/>
</dbReference>
<comment type="caution">
    <text evidence="4">The sequence shown here is derived from an EMBL/GenBank/DDBJ whole genome shotgun (WGS) entry which is preliminary data.</text>
</comment>
<gene>
    <name evidence="4" type="ORF">DLM86_10495</name>
</gene>
<dbReference type="EMBL" id="QJVJ01000004">
    <property type="protein sequence ID" value="PYI55244.1"/>
    <property type="molecule type" value="Genomic_DNA"/>
</dbReference>
<dbReference type="Pfam" id="PF01522">
    <property type="entry name" value="Polysacc_deac_1"/>
    <property type="match status" value="1"/>
</dbReference>
<keyword evidence="4" id="KW-0119">Carbohydrate metabolism</keyword>
<reference evidence="4 5" key="1">
    <citation type="submission" date="2018-05" db="EMBL/GenBank/DDBJ databases">
        <title>Paenibacillus flagellatus sp. nov., isolated from selenium mineral soil.</title>
        <authorList>
            <person name="Dai X."/>
        </authorList>
    </citation>
    <scope>NUCLEOTIDE SEQUENCE [LARGE SCALE GENOMIC DNA]</scope>
    <source>
        <strain evidence="4 5">DXL2</strain>
    </source>
</reference>
<dbReference type="OrthoDB" id="9806342at2"/>
<accession>A0A2V5KAV6</accession>
<keyword evidence="4" id="KW-0858">Xylan degradation</keyword>
<dbReference type="GO" id="GO:0016020">
    <property type="term" value="C:membrane"/>
    <property type="evidence" value="ECO:0007669"/>
    <property type="project" value="TreeGrafter"/>
</dbReference>
<dbReference type="SUPFAM" id="SSF88713">
    <property type="entry name" value="Glycoside hydrolase/deacetylase"/>
    <property type="match status" value="1"/>
</dbReference>
<name>A0A2V5KAV6_9BACL</name>
<protein>
    <submittedName>
        <fullName evidence="4">Xylanase deacetylase</fullName>
    </submittedName>
</protein>
<evidence type="ECO:0000256" key="1">
    <source>
        <dbReference type="ARBA" id="ARBA00022723"/>
    </source>
</evidence>
<dbReference type="PROSITE" id="PS51677">
    <property type="entry name" value="NODB"/>
    <property type="match status" value="1"/>
</dbReference>
<evidence type="ECO:0000256" key="2">
    <source>
        <dbReference type="ARBA" id="ARBA00022801"/>
    </source>
</evidence>
<dbReference type="GO" id="GO:0045493">
    <property type="term" value="P:xylan catabolic process"/>
    <property type="evidence" value="ECO:0007669"/>
    <property type="project" value="UniProtKB-KW"/>
</dbReference>
<keyword evidence="5" id="KW-1185">Reference proteome</keyword>
<evidence type="ECO:0000313" key="4">
    <source>
        <dbReference type="EMBL" id="PYI55244.1"/>
    </source>
</evidence>
<sequence length="214" mass="24537">MNKNYDFVPIDPGGNKKVVLLTFDDGPKEKAQLETILDSLDKHKAKAIFFVNGYRVKQNPELLKRIRERGQTIGNHSWDHIDLKKENEETIRKQIGDVQRIVQDTVGAAPRFFRPPFGSSNDFVKKLAKDEGMLFMTWSNGSEDWLASNQKPEGVVKRVLEQLHPGSNILMHELPWTAEALDDLLTKLEEKGYAFLDPDAIDTSYWPFEQTSHQ</sequence>
<dbReference type="InterPro" id="IPR002509">
    <property type="entry name" value="NODB_dom"/>
</dbReference>
<feature type="domain" description="NodB homology" evidence="3">
    <location>
        <begin position="17"/>
        <end position="196"/>
    </location>
</feature>
<dbReference type="GO" id="GO:0046872">
    <property type="term" value="F:metal ion binding"/>
    <property type="evidence" value="ECO:0007669"/>
    <property type="project" value="UniProtKB-KW"/>
</dbReference>
<dbReference type="PANTHER" id="PTHR10587">
    <property type="entry name" value="GLYCOSYL TRANSFERASE-RELATED"/>
    <property type="match status" value="1"/>
</dbReference>
<keyword evidence="2 4" id="KW-0378">Hydrolase</keyword>
<dbReference type="GO" id="GO:0016798">
    <property type="term" value="F:hydrolase activity, acting on glycosyl bonds"/>
    <property type="evidence" value="ECO:0007669"/>
    <property type="project" value="UniProtKB-KW"/>
</dbReference>
<keyword evidence="4" id="KW-0326">Glycosidase</keyword>
<dbReference type="AlphaFoldDB" id="A0A2V5KAV6"/>
<organism evidence="4 5">
    <name type="scientific">Paenibacillus flagellatus</name>
    <dbReference type="NCBI Taxonomy" id="2211139"/>
    <lineage>
        <taxon>Bacteria</taxon>
        <taxon>Bacillati</taxon>
        <taxon>Bacillota</taxon>
        <taxon>Bacilli</taxon>
        <taxon>Bacillales</taxon>
        <taxon>Paenibacillaceae</taxon>
        <taxon>Paenibacillus</taxon>
    </lineage>
</organism>
<dbReference type="GO" id="GO:0016810">
    <property type="term" value="F:hydrolase activity, acting on carbon-nitrogen (but not peptide) bonds"/>
    <property type="evidence" value="ECO:0007669"/>
    <property type="project" value="InterPro"/>
</dbReference>
<keyword evidence="4" id="KW-0624">Polysaccharide degradation</keyword>
<evidence type="ECO:0000259" key="3">
    <source>
        <dbReference type="PROSITE" id="PS51677"/>
    </source>
</evidence>
<dbReference type="Proteomes" id="UP000247476">
    <property type="component" value="Unassembled WGS sequence"/>
</dbReference>
<dbReference type="CDD" id="cd10917">
    <property type="entry name" value="CE4_NodB_like_6s_7s"/>
    <property type="match status" value="1"/>
</dbReference>
<proteinExistence type="predicted"/>
<dbReference type="Gene3D" id="3.20.20.370">
    <property type="entry name" value="Glycoside hydrolase/deacetylase"/>
    <property type="match status" value="1"/>
</dbReference>
<dbReference type="PANTHER" id="PTHR10587:SF133">
    <property type="entry name" value="CHITIN DEACETYLASE 1-RELATED"/>
    <property type="match status" value="1"/>
</dbReference>